<evidence type="ECO:0000256" key="1">
    <source>
        <dbReference type="SAM" id="MobiDB-lite"/>
    </source>
</evidence>
<feature type="region of interest" description="Disordered" evidence="1">
    <location>
        <begin position="41"/>
        <end position="93"/>
    </location>
</feature>
<dbReference type="AlphaFoldDB" id="A0A409X7N5"/>
<keyword evidence="3" id="KW-1185">Reference proteome</keyword>
<dbReference type="Proteomes" id="UP000284706">
    <property type="component" value="Unassembled WGS sequence"/>
</dbReference>
<dbReference type="EMBL" id="NHYE01004012">
    <property type="protein sequence ID" value="PPQ86750.1"/>
    <property type="molecule type" value="Genomic_DNA"/>
</dbReference>
<gene>
    <name evidence="2" type="ORF">CVT26_004010</name>
</gene>
<dbReference type="InParanoid" id="A0A409X7N5"/>
<accession>A0A409X7N5</accession>
<evidence type="ECO:0000313" key="3">
    <source>
        <dbReference type="Proteomes" id="UP000284706"/>
    </source>
</evidence>
<proteinExistence type="predicted"/>
<name>A0A409X7N5_9AGAR</name>
<organism evidence="2 3">
    <name type="scientific">Gymnopilus dilepis</name>
    <dbReference type="NCBI Taxonomy" id="231916"/>
    <lineage>
        <taxon>Eukaryota</taxon>
        <taxon>Fungi</taxon>
        <taxon>Dikarya</taxon>
        <taxon>Basidiomycota</taxon>
        <taxon>Agaricomycotina</taxon>
        <taxon>Agaricomycetes</taxon>
        <taxon>Agaricomycetidae</taxon>
        <taxon>Agaricales</taxon>
        <taxon>Agaricineae</taxon>
        <taxon>Hymenogastraceae</taxon>
        <taxon>Gymnopilus</taxon>
    </lineage>
</organism>
<protein>
    <submittedName>
        <fullName evidence="2">Uncharacterized protein</fullName>
    </submittedName>
</protein>
<evidence type="ECO:0000313" key="2">
    <source>
        <dbReference type="EMBL" id="PPQ86750.1"/>
    </source>
</evidence>
<comment type="caution">
    <text evidence="2">The sequence shown here is derived from an EMBL/GenBank/DDBJ whole genome shotgun (WGS) entry which is preliminary data.</text>
</comment>
<sequence length="126" mass="13423">MPHSVLQTSDVGASAMTAVLQASTLSLQIARGSSYDLSLSSRTSWEQGAAEHNPQHTTHTLSAWDNKPRVGGGNSNSSGNNTSWAKEGRTASSSSLFNAKKVGSVLATKHRWQKRVVTTTSARLLE</sequence>
<reference evidence="2 3" key="1">
    <citation type="journal article" date="2018" name="Evol. Lett.">
        <title>Horizontal gene cluster transfer increased hallucinogenic mushroom diversity.</title>
        <authorList>
            <person name="Reynolds H.T."/>
            <person name="Vijayakumar V."/>
            <person name="Gluck-Thaler E."/>
            <person name="Korotkin H.B."/>
            <person name="Matheny P.B."/>
            <person name="Slot J.C."/>
        </authorList>
    </citation>
    <scope>NUCLEOTIDE SEQUENCE [LARGE SCALE GENOMIC DNA]</scope>
    <source>
        <strain evidence="2 3">SRW20</strain>
    </source>
</reference>